<evidence type="ECO:0000256" key="7">
    <source>
        <dbReference type="ARBA" id="ARBA00023136"/>
    </source>
</evidence>
<comment type="subcellular location">
    <subcellularLocation>
        <location evidence="2">Cell membrane</location>
        <topology evidence="2">Single-pass type II membrane protein</topology>
    </subcellularLocation>
</comment>
<evidence type="ECO:0000256" key="1">
    <source>
        <dbReference type="ARBA" id="ARBA00000382"/>
    </source>
</evidence>
<reference evidence="17" key="1">
    <citation type="submission" date="2020-11" db="EMBL/GenBank/DDBJ databases">
        <authorList>
            <consortium name="DOE Joint Genome Institute"/>
            <person name="Ahrendt S."/>
            <person name="Riley R."/>
            <person name="Andreopoulos W."/>
            <person name="Labutti K."/>
            <person name="Pangilinan J."/>
            <person name="Ruiz-Duenas F.J."/>
            <person name="Barrasa J.M."/>
            <person name="Sanchez-Garcia M."/>
            <person name="Camarero S."/>
            <person name="Miyauchi S."/>
            <person name="Serrano A."/>
            <person name="Linde D."/>
            <person name="Babiker R."/>
            <person name="Drula E."/>
            <person name="Ayuso-Fernandez I."/>
            <person name="Pacheco R."/>
            <person name="Padilla G."/>
            <person name="Ferreira P."/>
            <person name="Barriuso J."/>
            <person name="Kellner H."/>
            <person name="Castanera R."/>
            <person name="Alfaro M."/>
            <person name="Ramirez L."/>
            <person name="Pisabarro A.G."/>
            <person name="Kuo A."/>
            <person name="Tritt A."/>
            <person name="Lipzen A."/>
            <person name="He G."/>
            <person name="Yan M."/>
            <person name="Ng V."/>
            <person name="Cullen D."/>
            <person name="Martin F."/>
            <person name="Rosso M.-N."/>
            <person name="Henrissat B."/>
            <person name="Hibbett D."/>
            <person name="Martinez A.T."/>
            <person name="Grigoriev I.V."/>
        </authorList>
    </citation>
    <scope>NUCLEOTIDE SEQUENCE</scope>
    <source>
        <strain evidence="17">AH 40177</strain>
    </source>
</reference>
<evidence type="ECO:0000256" key="4">
    <source>
        <dbReference type="ARBA" id="ARBA00012780"/>
    </source>
</evidence>
<feature type="transmembrane region" description="Helical" evidence="16">
    <location>
        <begin position="17"/>
        <end position="40"/>
    </location>
</feature>
<keyword evidence="18" id="KW-1185">Reference proteome</keyword>
<keyword evidence="10" id="KW-0961">Cell wall biogenesis/degradation</keyword>
<dbReference type="GO" id="GO:0005576">
    <property type="term" value="C:extracellular region"/>
    <property type="evidence" value="ECO:0007669"/>
    <property type="project" value="TreeGrafter"/>
</dbReference>
<proteinExistence type="inferred from homology"/>
<dbReference type="EMBL" id="JADNRY010000005">
    <property type="protein sequence ID" value="KAF9076983.1"/>
    <property type="molecule type" value="Genomic_DNA"/>
</dbReference>
<evidence type="ECO:0000313" key="18">
    <source>
        <dbReference type="Proteomes" id="UP000772434"/>
    </source>
</evidence>
<evidence type="ECO:0000256" key="15">
    <source>
        <dbReference type="SAM" id="MobiDB-lite"/>
    </source>
</evidence>
<dbReference type="SUPFAM" id="SSF51445">
    <property type="entry name" value="(Trans)glycosidases"/>
    <property type="match status" value="1"/>
</dbReference>
<evidence type="ECO:0000256" key="2">
    <source>
        <dbReference type="ARBA" id="ARBA00004401"/>
    </source>
</evidence>
<evidence type="ECO:0000256" key="14">
    <source>
        <dbReference type="ARBA" id="ARBA00043078"/>
    </source>
</evidence>
<dbReference type="GO" id="GO:0000272">
    <property type="term" value="P:polysaccharide catabolic process"/>
    <property type="evidence" value="ECO:0007669"/>
    <property type="project" value="UniProtKB-KW"/>
</dbReference>
<dbReference type="AlphaFoldDB" id="A0A9P5UG31"/>
<keyword evidence="8" id="KW-0325">Glycoprotein</keyword>
<dbReference type="GO" id="GO:0009986">
    <property type="term" value="C:cell surface"/>
    <property type="evidence" value="ECO:0007669"/>
    <property type="project" value="TreeGrafter"/>
</dbReference>
<comment type="caution">
    <text evidence="17">The sequence shown here is derived from an EMBL/GenBank/DDBJ whole genome shotgun (WGS) entry which is preliminary data.</text>
</comment>
<feature type="compositionally biased region" description="Polar residues" evidence="15">
    <location>
        <begin position="66"/>
        <end position="82"/>
    </location>
</feature>
<dbReference type="InterPro" id="IPR050732">
    <property type="entry name" value="Beta-glucan_modifiers"/>
</dbReference>
<keyword evidence="9" id="KW-0119">Carbohydrate metabolism</keyword>
<evidence type="ECO:0000256" key="8">
    <source>
        <dbReference type="ARBA" id="ARBA00023180"/>
    </source>
</evidence>
<gene>
    <name evidence="17" type="ORF">BDP27DRAFT_710849</name>
</gene>
<evidence type="ECO:0000256" key="16">
    <source>
        <dbReference type="SAM" id="Phobius"/>
    </source>
</evidence>
<dbReference type="GO" id="GO:0009277">
    <property type="term" value="C:fungal-type cell wall"/>
    <property type="evidence" value="ECO:0007669"/>
    <property type="project" value="TreeGrafter"/>
</dbReference>
<name>A0A9P5UG31_9AGAR</name>
<keyword evidence="7 16" id="KW-0472">Membrane</keyword>
<dbReference type="Proteomes" id="UP000772434">
    <property type="component" value="Unassembled WGS sequence"/>
</dbReference>
<organism evidence="17 18">
    <name type="scientific">Rhodocollybia butyracea</name>
    <dbReference type="NCBI Taxonomy" id="206335"/>
    <lineage>
        <taxon>Eukaryota</taxon>
        <taxon>Fungi</taxon>
        <taxon>Dikarya</taxon>
        <taxon>Basidiomycota</taxon>
        <taxon>Agaricomycotina</taxon>
        <taxon>Agaricomycetes</taxon>
        <taxon>Agaricomycetidae</taxon>
        <taxon>Agaricales</taxon>
        <taxon>Marasmiineae</taxon>
        <taxon>Omphalotaceae</taxon>
        <taxon>Rhodocollybia</taxon>
    </lineage>
</organism>
<evidence type="ECO:0000256" key="3">
    <source>
        <dbReference type="ARBA" id="ARBA00008773"/>
    </source>
</evidence>
<evidence type="ECO:0000256" key="9">
    <source>
        <dbReference type="ARBA" id="ARBA00023277"/>
    </source>
</evidence>
<dbReference type="InterPro" id="IPR017853">
    <property type="entry name" value="GH"/>
</dbReference>
<evidence type="ECO:0000256" key="5">
    <source>
        <dbReference type="ARBA" id="ARBA00022475"/>
    </source>
</evidence>
<sequence length="391" mass="42130">MHSTFEKSGNRSQRSKWIIVGSVIGLLGLIAIGVGVGVGVSKHNSSSTSSASSSSSSSGTTDSSTNGTPPQTNPNDPSTFQKDPNLHRSFYGMAYTPAGSQVPTCNNTLEDVIQDIQVMSQLTKRVRLYGADCNQSALVLEAIRQTKVDMQVYIANYPTPDDPTAYTRQRDEIKATIQTYGTDNIAGVTVGNEFMLNYLTDHGATDPNGAIGDQGAALIIADINDTRSVLAGMNLGKTLPVGNSDAGSYYNTKVLEASDYGMANVHPWFANVSAQSASAWTAQFFNETNVQPSALLPNNPKMYIAETGWPTQSSDAGNANNGVSDASETNLQVFLDTFVCQANQNSTGYFYFEFKDEPWKDVQFGGVEGYWGLFHANRTLKNLKIPNCVLD</sequence>
<evidence type="ECO:0000256" key="13">
    <source>
        <dbReference type="ARBA" id="ARBA00042373"/>
    </source>
</evidence>
<keyword evidence="11" id="KW-0624">Polysaccharide degradation</keyword>
<feature type="region of interest" description="Disordered" evidence="15">
    <location>
        <begin position="42"/>
        <end position="84"/>
    </location>
</feature>
<dbReference type="EC" id="3.2.1.39" evidence="4"/>
<accession>A0A9P5UG31</accession>
<dbReference type="Gene3D" id="3.20.20.80">
    <property type="entry name" value="Glycosidases"/>
    <property type="match status" value="2"/>
</dbReference>
<evidence type="ECO:0000256" key="12">
    <source>
        <dbReference type="ARBA" id="ARBA00037649"/>
    </source>
</evidence>
<evidence type="ECO:0000313" key="17">
    <source>
        <dbReference type="EMBL" id="KAF9076983.1"/>
    </source>
</evidence>
<dbReference type="PANTHER" id="PTHR16631:SF17">
    <property type="entry name" value="GLUCAN ENDO-1,3-BETA-GLUCOSIDASE BTGC"/>
    <property type="match status" value="1"/>
</dbReference>
<comment type="similarity">
    <text evidence="3">Belongs to the glycosyl hydrolase 17 family.</text>
</comment>
<evidence type="ECO:0000256" key="6">
    <source>
        <dbReference type="ARBA" id="ARBA00022801"/>
    </source>
</evidence>
<dbReference type="GO" id="GO:0071555">
    <property type="term" value="P:cell wall organization"/>
    <property type="evidence" value="ECO:0007669"/>
    <property type="project" value="UniProtKB-KW"/>
</dbReference>
<dbReference type="PANTHER" id="PTHR16631">
    <property type="entry name" value="GLUCAN 1,3-BETA-GLUCOSIDASE"/>
    <property type="match status" value="1"/>
</dbReference>
<keyword evidence="5" id="KW-1003">Cell membrane</keyword>
<evidence type="ECO:0000256" key="11">
    <source>
        <dbReference type="ARBA" id="ARBA00023326"/>
    </source>
</evidence>
<dbReference type="OrthoDB" id="68336at2759"/>
<protein>
    <recommendedName>
        <fullName evidence="4">glucan endo-1,3-beta-D-glucosidase</fullName>
        <ecNumber evidence="4">3.2.1.39</ecNumber>
    </recommendedName>
    <alternativeName>
        <fullName evidence="14">Endo-1,3-beta-glucanase btgC</fullName>
    </alternativeName>
    <alternativeName>
        <fullName evidence="13">Laminarinase btgC</fullName>
    </alternativeName>
</protein>
<evidence type="ECO:0000256" key="10">
    <source>
        <dbReference type="ARBA" id="ARBA00023316"/>
    </source>
</evidence>
<keyword evidence="16" id="KW-0812">Transmembrane</keyword>
<dbReference type="GO" id="GO:0005886">
    <property type="term" value="C:plasma membrane"/>
    <property type="evidence" value="ECO:0007669"/>
    <property type="project" value="UniProtKB-SubCell"/>
</dbReference>
<comment type="catalytic activity">
    <reaction evidence="1">
        <text>Hydrolysis of (1-&gt;3)-beta-D-glucosidic linkages in (1-&gt;3)-beta-D-glucans.</text>
        <dbReference type="EC" id="3.2.1.39"/>
    </reaction>
</comment>
<dbReference type="GO" id="GO:0042973">
    <property type="term" value="F:glucan endo-1,3-beta-D-glucosidase activity"/>
    <property type="evidence" value="ECO:0007669"/>
    <property type="project" value="UniProtKB-EC"/>
</dbReference>
<feature type="compositionally biased region" description="Low complexity" evidence="15">
    <location>
        <begin position="45"/>
        <end position="65"/>
    </location>
</feature>
<keyword evidence="16" id="KW-1133">Transmembrane helix</keyword>
<comment type="function">
    <text evidence="12">Glucanases play a role in cell expansion during growth, in cell-cell fusion during mating, and in spore release during sporulation. This enzyme may be involved in beta-glucan degradation. Active on laminarin and lichenan.</text>
</comment>
<keyword evidence="6 17" id="KW-0378">Hydrolase</keyword>